<dbReference type="AlphaFoldDB" id="A0A317NBE3"/>
<name>A0A317NBE3_9NOCA</name>
<comment type="caution">
    <text evidence="1">The sequence shown here is derived from an EMBL/GenBank/DDBJ whole genome shotgun (WGS) entry which is preliminary data.</text>
</comment>
<protein>
    <submittedName>
        <fullName evidence="1">Uncharacterized protein</fullName>
    </submittedName>
</protein>
<dbReference type="Proteomes" id="UP000246410">
    <property type="component" value="Unassembled WGS sequence"/>
</dbReference>
<keyword evidence="2" id="KW-1185">Reference proteome</keyword>
<sequence length="57" mass="6331">MLFAAAIYRLTDPPEAAFEQLTRTIRDFIYRSLATETTAAVNDPETRPGQAKAESIT</sequence>
<reference evidence="1 2" key="1">
    <citation type="submission" date="2018-05" db="EMBL/GenBank/DDBJ databases">
        <title>Genomic Encyclopedia of Type Strains, Phase IV (KMG-IV): sequencing the most valuable type-strain genomes for metagenomic binning, comparative biology and taxonomic classification.</title>
        <authorList>
            <person name="Goeker M."/>
        </authorList>
    </citation>
    <scope>NUCLEOTIDE SEQUENCE [LARGE SCALE GENOMIC DNA]</scope>
    <source>
        <strain evidence="1 2">DSM 44717</strain>
    </source>
</reference>
<dbReference type="EMBL" id="QGTL01000009">
    <property type="protein sequence ID" value="PWV72314.1"/>
    <property type="molecule type" value="Genomic_DNA"/>
</dbReference>
<organism evidence="1 2">
    <name type="scientific">Nocardia neocaledoniensis</name>
    <dbReference type="NCBI Taxonomy" id="236511"/>
    <lineage>
        <taxon>Bacteria</taxon>
        <taxon>Bacillati</taxon>
        <taxon>Actinomycetota</taxon>
        <taxon>Actinomycetes</taxon>
        <taxon>Mycobacteriales</taxon>
        <taxon>Nocardiaceae</taxon>
        <taxon>Nocardia</taxon>
    </lineage>
</organism>
<proteinExistence type="predicted"/>
<evidence type="ECO:0000313" key="1">
    <source>
        <dbReference type="EMBL" id="PWV72314.1"/>
    </source>
</evidence>
<accession>A0A317NBE3</accession>
<evidence type="ECO:0000313" key="2">
    <source>
        <dbReference type="Proteomes" id="UP000246410"/>
    </source>
</evidence>
<gene>
    <name evidence="1" type="ORF">DFR69_109231</name>
</gene>